<gene>
    <name evidence="1" type="ORF">ACFQ5L_10660</name>
</gene>
<comment type="caution">
    <text evidence="1">The sequence shown here is derived from an EMBL/GenBank/DDBJ whole genome shotgun (WGS) entry which is preliminary data.</text>
</comment>
<reference evidence="2" key="1">
    <citation type="journal article" date="2019" name="Int. J. Syst. Evol. Microbiol.">
        <title>The Global Catalogue of Microorganisms (GCM) 10K type strain sequencing project: providing services to taxonomists for standard genome sequencing and annotation.</title>
        <authorList>
            <consortium name="The Broad Institute Genomics Platform"/>
            <consortium name="The Broad Institute Genome Sequencing Center for Infectious Disease"/>
            <person name="Wu L."/>
            <person name="Ma J."/>
        </authorList>
    </citation>
    <scope>NUCLEOTIDE SEQUENCE [LARGE SCALE GENOMIC DNA]</scope>
    <source>
        <strain evidence="2">CCM 8931</strain>
    </source>
</reference>
<sequence>MELGYVDEGYVNYLRQADHRVLMNKHQRPYLGAVLQVAGGLYFAPLETAKSGKRVSNQISVKVWDEQGEQDQPISYILLNDMIPIDLVYWHPIKMDQLRLTQPVRYRMLLKEQHFMRKHVAQIMNKAERVYRNRTQKKIPFINQMCLDFKLLERAAKKYQD</sequence>
<dbReference type="EMBL" id="JBHTOJ010000039">
    <property type="protein sequence ID" value="MFD1421400.1"/>
    <property type="molecule type" value="Genomic_DNA"/>
</dbReference>
<name>A0ABW4C3C2_9LACO</name>
<protein>
    <submittedName>
        <fullName evidence="1">Type III toxin-antitoxin system ToxN/AbiQ family toxin</fullName>
    </submittedName>
</protein>
<organism evidence="1 2">
    <name type="scientific">Lactiplantibacillus songbeiensis</name>
    <dbReference type="NCBI Taxonomy" id="2559920"/>
    <lineage>
        <taxon>Bacteria</taxon>
        <taxon>Bacillati</taxon>
        <taxon>Bacillota</taxon>
        <taxon>Bacilli</taxon>
        <taxon>Lactobacillales</taxon>
        <taxon>Lactobacillaceae</taxon>
        <taxon>Lactiplantibacillus</taxon>
    </lineage>
</organism>
<evidence type="ECO:0000313" key="2">
    <source>
        <dbReference type="Proteomes" id="UP001597188"/>
    </source>
</evidence>
<dbReference type="Gene3D" id="3.10.129.130">
    <property type="match status" value="1"/>
</dbReference>
<proteinExistence type="predicted"/>
<evidence type="ECO:0000313" key="1">
    <source>
        <dbReference type="EMBL" id="MFD1421400.1"/>
    </source>
</evidence>
<dbReference type="RefSeq" id="WP_171001631.1">
    <property type="nucleotide sequence ID" value="NZ_BJDL01000033.1"/>
</dbReference>
<dbReference type="Proteomes" id="UP001597188">
    <property type="component" value="Unassembled WGS sequence"/>
</dbReference>
<dbReference type="InterPro" id="IPR053735">
    <property type="entry name" value="Type_III_TA_endoRNase"/>
</dbReference>
<dbReference type="Pfam" id="PF13958">
    <property type="entry name" value="ToxN_toxin"/>
    <property type="match status" value="1"/>
</dbReference>
<dbReference type="InterPro" id="IPR025911">
    <property type="entry name" value="ToxN/AbiQ_toxin"/>
</dbReference>
<accession>A0ABW4C3C2</accession>
<keyword evidence="2" id="KW-1185">Reference proteome</keyword>